<name>A0A644ZQF2_9ZZZZ</name>
<dbReference type="EMBL" id="VSSQ01010017">
    <property type="protein sequence ID" value="MPM43209.1"/>
    <property type="molecule type" value="Genomic_DNA"/>
</dbReference>
<reference evidence="1" key="1">
    <citation type="submission" date="2019-08" db="EMBL/GenBank/DDBJ databases">
        <authorList>
            <person name="Kucharzyk K."/>
            <person name="Murdoch R.W."/>
            <person name="Higgins S."/>
            <person name="Loffler F."/>
        </authorList>
    </citation>
    <scope>NUCLEOTIDE SEQUENCE</scope>
</reference>
<gene>
    <name evidence="1" type="ORF">SDC9_89882</name>
</gene>
<dbReference type="AntiFam" id="ANF00118">
    <property type="entry name" value="Shadow ORF (opposite ucp12)"/>
</dbReference>
<sequence>MFLGGRQPGVQRQHLGARQLQVADRLGGVADLPLPGQEDEDVPGALGRQLADRVADPLVLVLLHRRAALVIGPGIDQRAIAQLNGIRTSRHLDHRGVVEVPAEPLGVDGGGGDDDLQVGAAWQQLLEIAEQEVDVERPLVGLVDDDRVPRPQVAVVGDPGEQDAVGHHRQGRLTLRLAGEPDLVADLVTELDRHLLGDPFRHGARSEPSRLGVRDPRTTQLQAQLRQLRGLARSCLPGDDDDLGL</sequence>
<proteinExistence type="predicted"/>
<accession>A0A644ZQF2</accession>
<protein>
    <submittedName>
        <fullName evidence="1">Uncharacterized protein</fullName>
    </submittedName>
</protein>
<organism evidence="1">
    <name type="scientific">bioreactor metagenome</name>
    <dbReference type="NCBI Taxonomy" id="1076179"/>
    <lineage>
        <taxon>unclassified sequences</taxon>
        <taxon>metagenomes</taxon>
        <taxon>ecological metagenomes</taxon>
    </lineage>
</organism>
<dbReference type="AlphaFoldDB" id="A0A644ZQF2"/>
<evidence type="ECO:0000313" key="1">
    <source>
        <dbReference type="EMBL" id="MPM43209.1"/>
    </source>
</evidence>
<comment type="caution">
    <text evidence="1">The sequence shown here is derived from an EMBL/GenBank/DDBJ whole genome shotgun (WGS) entry which is preliminary data.</text>
</comment>